<name>A0AAD6QIY9_9ROSI</name>
<dbReference type="Proteomes" id="UP001164929">
    <property type="component" value="Chromosome 7"/>
</dbReference>
<dbReference type="PANTHER" id="PTHR31225:SF252">
    <property type="entry name" value="TERPENE SYNTHASE 12-RELATED"/>
    <property type="match status" value="1"/>
</dbReference>
<organism evidence="5 6">
    <name type="scientific">Populus alba x Populus x berolinensis</name>
    <dbReference type="NCBI Taxonomy" id="444605"/>
    <lineage>
        <taxon>Eukaryota</taxon>
        <taxon>Viridiplantae</taxon>
        <taxon>Streptophyta</taxon>
        <taxon>Embryophyta</taxon>
        <taxon>Tracheophyta</taxon>
        <taxon>Spermatophyta</taxon>
        <taxon>Magnoliopsida</taxon>
        <taxon>eudicotyledons</taxon>
        <taxon>Gunneridae</taxon>
        <taxon>Pentapetalae</taxon>
        <taxon>rosids</taxon>
        <taxon>fabids</taxon>
        <taxon>Malpighiales</taxon>
        <taxon>Salicaceae</taxon>
        <taxon>Saliceae</taxon>
        <taxon>Populus</taxon>
    </lineage>
</organism>
<dbReference type="AlphaFoldDB" id="A0AAD6QIY9"/>
<keyword evidence="3" id="KW-0460">Magnesium</keyword>
<gene>
    <name evidence="5" type="ORF">NC653_019455</name>
</gene>
<keyword evidence="2" id="KW-0479">Metal-binding</keyword>
<dbReference type="InterPro" id="IPR050148">
    <property type="entry name" value="Terpene_synthase-like"/>
</dbReference>
<dbReference type="GO" id="GO:0016114">
    <property type="term" value="P:terpenoid biosynthetic process"/>
    <property type="evidence" value="ECO:0007669"/>
    <property type="project" value="InterPro"/>
</dbReference>
<accession>A0AAD6QIY9</accession>
<dbReference type="GO" id="GO:0010333">
    <property type="term" value="F:terpene synthase activity"/>
    <property type="evidence" value="ECO:0007669"/>
    <property type="project" value="InterPro"/>
</dbReference>
<dbReference type="Gene3D" id="1.10.600.10">
    <property type="entry name" value="Farnesyl Diphosphate Synthase"/>
    <property type="match status" value="2"/>
</dbReference>
<sequence>MEQSGLRRAYSLKVNHASELPFRTRRLEAVWSIESYSNKEDANQVLLELAILERDLRETSRWWRRVGLATKLLFARDRLIESFDWAVGVARDVHSINDLPDYMKLCFLALCNTINEIAYENLKEKEENFYRT</sequence>
<dbReference type="SUPFAM" id="SSF48576">
    <property type="entry name" value="Terpenoid synthases"/>
    <property type="match status" value="1"/>
</dbReference>
<evidence type="ECO:0000256" key="3">
    <source>
        <dbReference type="ARBA" id="ARBA00022842"/>
    </source>
</evidence>
<proteinExistence type="predicted"/>
<keyword evidence="6" id="KW-1185">Reference proteome</keyword>
<dbReference type="EMBL" id="JAQIZT010000007">
    <property type="protein sequence ID" value="KAJ6991259.1"/>
    <property type="molecule type" value="Genomic_DNA"/>
</dbReference>
<dbReference type="Gene3D" id="1.50.10.130">
    <property type="entry name" value="Terpene synthase, N-terminal domain"/>
    <property type="match status" value="1"/>
</dbReference>
<comment type="caution">
    <text evidence="5">The sequence shown here is derived from an EMBL/GenBank/DDBJ whole genome shotgun (WGS) entry which is preliminary data.</text>
</comment>
<dbReference type="Pfam" id="PF03936">
    <property type="entry name" value="Terpene_synth_C"/>
    <property type="match status" value="1"/>
</dbReference>
<evidence type="ECO:0000313" key="5">
    <source>
        <dbReference type="EMBL" id="KAJ6991259.1"/>
    </source>
</evidence>
<comment type="cofactor">
    <cofactor evidence="1">
        <name>Mg(2+)</name>
        <dbReference type="ChEBI" id="CHEBI:18420"/>
    </cofactor>
</comment>
<dbReference type="InterPro" id="IPR036965">
    <property type="entry name" value="Terpene_synth_N_sf"/>
</dbReference>
<evidence type="ECO:0000256" key="1">
    <source>
        <dbReference type="ARBA" id="ARBA00001946"/>
    </source>
</evidence>
<dbReference type="PANTHER" id="PTHR31225">
    <property type="entry name" value="OS04G0344100 PROTEIN-RELATED"/>
    <property type="match status" value="1"/>
</dbReference>
<dbReference type="InterPro" id="IPR008949">
    <property type="entry name" value="Isoprenoid_synthase_dom_sf"/>
</dbReference>
<evidence type="ECO:0000259" key="4">
    <source>
        <dbReference type="Pfam" id="PF03936"/>
    </source>
</evidence>
<feature type="domain" description="Terpene synthase metal-binding" evidence="4">
    <location>
        <begin position="92"/>
        <end position="127"/>
    </location>
</feature>
<dbReference type="InterPro" id="IPR005630">
    <property type="entry name" value="Terpene_synthase_metal-bd"/>
</dbReference>
<protein>
    <recommendedName>
        <fullName evidence="4">Terpene synthase metal-binding domain-containing protein</fullName>
    </recommendedName>
</protein>
<reference evidence="5" key="1">
    <citation type="journal article" date="2023" name="Mol. Ecol. Resour.">
        <title>Chromosome-level genome assembly of a triploid poplar Populus alba 'Berolinensis'.</title>
        <authorList>
            <person name="Chen S."/>
            <person name="Yu Y."/>
            <person name="Wang X."/>
            <person name="Wang S."/>
            <person name="Zhang T."/>
            <person name="Zhou Y."/>
            <person name="He R."/>
            <person name="Meng N."/>
            <person name="Wang Y."/>
            <person name="Liu W."/>
            <person name="Liu Z."/>
            <person name="Liu J."/>
            <person name="Guo Q."/>
            <person name="Huang H."/>
            <person name="Sederoff R.R."/>
            <person name="Wang G."/>
            <person name="Qu G."/>
            <person name="Chen S."/>
        </authorList>
    </citation>
    <scope>NUCLEOTIDE SEQUENCE</scope>
    <source>
        <strain evidence="5">SC-2020</strain>
    </source>
</reference>
<dbReference type="GO" id="GO:0000287">
    <property type="term" value="F:magnesium ion binding"/>
    <property type="evidence" value="ECO:0007669"/>
    <property type="project" value="InterPro"/>
</dbReference>
<evidence type="ECO:0000313" key="6">
    <source>
        <dbReference type="Proteomes" id="UP001164929"/>
    </source>
</evidence>
<evidence type="ECO:0000256" key="2">
    <source>
        <dbReference type="ARBA" id="ARBA00022723"/>
    </source>
</evidence>